<evidence type="ECO:0000259" key="6">
    <source>
        <dbReference type="Pfam" id="PF17802"/>
    </source>
</evidence>
<organism evidence="7 8">
    <name type="scientific">Peptacetobacter hiranonis (strain DSM 13275 / JCM 10541 / KCTC 15199 / TO-931)</name>
    <name type="common">Clostridium hiranonis</name>
    <dbReference type="NCBI Taxonomy" id="500633"/>
    <lineage>
        <taxon>Bacteria</taxon>
        <taxon>Bacillati</taxon>
        <taxon>Bacillota</taxon>
        <taxon>Clostridia</taxon>
        <taxon>Peptostreptococcales</taxon>
        <taxon>Peptostreptococcaceae</taxon>
        <taxon>Peptacetobacter</taxon>
    </lineage>
</organism>
<feature type="domain" description="SpaA-like prealbumin fold" evidence="6">
    <location>
        <begin position="1383"/>
        <end position="1477"/>
    </location>
</feature>
<feature type="domain" description="SpaA-like prealbumin fold" evidence="6">
    <location>
        <begin position="1506"/>
        <end position="1605"/>
    </location>
</feature>
<evidence type="ECO:0000256" key="5">
    <source>
        <dbReference type="SAM" id="Phobius"/>
    </source>
</evidence>
<evidence type="ECO:0000313" key="8">
    <source>
        <dbReference type="Proteomes" id="UP000003178"/>
    </source>
</evidence>
<dbReference type="SUPFAM" id="SSF49478">
    <property type="entry name" value="Cna protein B-type domain"/>
    <property type="match status" value="1"/>
</dbReference>
<feature type="region of interest" description="Disordered" evidence="4">
    <location>
        <begin position="2166"/>
        <end position="2293"/>
    </location>
</feature>
<dbReference type="EMBL" id="ABWP01000070">
    <property type="protein sequence ID" value="EEA84524.1"/>
    <property type="molecule type" value="Genomic_DNA"/>
</dbReference>
<protein>
    <submittedName>
        <fullName evidence="7">LPXTG-motif cell wall anchor domain protein</fullName>
    </submittedName>
</protein>
<keyword evidence="8" id="KW-1185">Reference proteome</keyword>
<keyword evidence="5" id="KW-0812">Transmembrane</keyword>
<feature type="domain" description="SpaA-like prealbumin fold" evidence="6">
    <location>
        <begin position="1250"/>
        <end position="1352"/>
    </location>
</feature>
<comment type="similarity">
    <text evidence="1">Belongs to the serine-aspartate repeat-containing protein (SDr) family.</text>
</comment>
<proteinExistence type="inferred from homology"/>
<gene>
    <name evidence="7" type="ORF">CLOHIR_01755</name>
</gene>
<comment type="caution">
    <text evidence="7">The sequence shown here is derived from an EMBL/GenBank/DDBJ whole genome shotgun (WGS) entry which is preliminary data.</text>
</comment>
<feature type="compositionally biased region" description="Low complexity" evidence="4">
    <location>
        <begin position="2255"/>
        <end position="2280"/>
    </location>
</feature>
<feature type="domain" description="SpaA-like prealbumin fold" evidence="6">
    <location>
        <begin position="2073"/>
        <end position="2168"/>
    </location>
</feature>
<feature type="domain" description="SpaA-like prealbumin fold" evidence="6">
    <location>
        <begin position="1037"/>
        <end position="1168"/>
    </location>
</feature>
<feature type="region of interest" description="Disordered" evidence="4">
    <location>
        <begin position="42"/>
        <end position="111"/>
    </location>
</feature>
<evidence type="ECO:0000256" key="2">
    <source>
        <dbReference type="ARBA" id="ARBA00022525"/>
    </source>
</evidence>
<name>B6G0U9_PEPHT</name>
<feature type="compositionally biased region" description="Basic and acidic residues" evidence="4">
    <location>
        <begin position="2183"/>
        <end position="2235"/>
    </location>
</feature>
<dbReference type="InterPro" id="IPR041033">
    <property type="entry name" value="SpaA_PFL_dom_1"/>
</dbReference>
<feature type="compositionally biased region" description="Basic and acidic residues" evidence="4">
    <location>
        <begin position="42"/>
        <end position="51"/>
    </location>
</feature>
<keyword evidence="5" id="KW-0472">Membrane</keyword>
<dbReference type="STRING" id="500633.CLOHIR_01755"/>
<sequence>MEEKIIMKFAGNKIITLALALTMFLSSVDMRIFAFELNENTDKAESYRSEENSSQDISTEEVDNEKQEDKQNPKEENKENLENDKYEESKDKEKEESKNNNEKPNEENDVVAWPDKPEWLDNMKPNLDDIEIEEKIYGVPEKEMKKIELINLQNLSMQEEADLNKKIPDNQIEKNIKVFINGEEYKGGNITISLGDSFTYLFAWHPKDNIGIIWDEGNWFETTVFKIKGLNLPLKSESKLIINGIKVGDRIATYDVNTGELKYKVVFNKYIRLFDLNSIEAMVQGSGSFNSTMDNVEIDASGKTGSITVTPSETITPIYPNLEGGKGWTPVLPPPFNNKPIPFGKGKVSDTSDDSMKTPQIEWRVMYADDLQKLGEKFLKDGIEPSESAGYCIVEDTLDSNQKFYSTKEGRYVNAPFYVELPMITLGTNHLENGSDGDDKYDGNESFKTYITADKFKHINGDNANNSDLINKVIQQVKDTPLSWTVVKDLKSKKEKLIINLGILGTKDSSKGITWEMATNEDSKYNWAKEGLDKLTKEAEENSIKSINGENSPVKNFQRNSEYLRDLVRRTSLRDYNDEEGKAKARECLLKWDISYKLWKGDKRVKPTLSLKDKSGRLIVPLPDFSIMEEVKDLKVNSSGKTIAMSSDYQNTEKALKSLPEDQDIYIRDGMKYKEKWEAAAERYRKTAEFYKDNKVFGFAIKYKSESINTSVTTYHNDVKLTIGGKEYSSEDTVNDLNFKNTITGNFALGSLILQKADKIFDNGNSVEDIKNVETNKAGLSGAKFKIYCKANNKKVTDIISDDNLARFFDKDASQSGTSYVYSHTGKDADLNLKGEIVDLDVDENGRLDVERLGSSHKHYLVEQKAPDGYYLDQTPIKLQTKTDRVEYKLIPNISRSVKLIKRDSTSKRPLEGAKFELYKKVSAKEINLDKTIDNNYVKVIGFKSQVVNGHKIYWKTDKGSDELITDKDGNLCIHRLEEGEYKLKEVEAPEGYVLSDSEYTFELSKELPTAGKGMDSDKHVLINGEDGVLNNPGTANLKVTKQDGISRKNLSDAEFAMFRFIGTEEEWKENPDDINKWEIVDISNSKTDYFYTPNTIKEHLESTINYANYQSSIIPGVDKLNLAATDENGNLEIKNIPLGHYSIAEMIAPDNYTRDYHSFYFDITLKDVINDNNSVTGNSGKYVKLYNGLSDSSVVVKDNIINNYKKKAQIALVKYDIDQGAPNIEGMAVGKLDGEYKSGWLYDGAKIEKGKGLKGATYKLFMERGGSKKPNPNPEELKNSDKIIDTGLANEYDECLAIGTTNEDGVIRLEDMKGRDGKIEGLNMEEYYMVEVKAPDGYILDQSPILFSINDYVYPENAEKPREDRIPGLIKRTSNKKYGYGIKIDKYGTSNGEKVKLSGAGFTIKEVGATENLKLKYNQDKNIYEVIDGDFDSKMYTSSDGELKIAGLKPTTEYEITEVEAPKGYQKLDKPIIVKTATDLNEGILDGDYLYVSKEVENSHLKGIMKLHKMDSETQAALAGAKFQLFYEKVEKINPGDPDYDPNNPDKVRYVDVKVGESKTTDSNGNVVFDNLDWNENYFIKEIDSPDGYILDESRIYFEINKDSFDKDGNPIPVLFPRIRNKKGALGEVVITKVDKKDNNISLSGAKFTLIKKIIDGAGNEHWVEYGGEYTSNKDGKIYLILPPGEYAIKEEKAPEGYLLEKDPKPYYFEVKEKEDNSIPDKVEITIENEKGETGIYLKKTVKDKGIPIGNVTFNFFKKSESEENKLHFKKISDGIYEYTSNKNEVDSTDEAVTNSKGEIKLILPKEFIDSDNAAKILYKEIKAPNGVILDENIKEVSSLKLNKWAEIDVENEVDESVKDCFVEVIKKDEENNKPLKGVKFQLYSVEGSGTSLKETKIGTPKETDENGKVTFENLKVGGKYHIVEVEALDGYALDETHHEIIVDESKFEGKLDFKVDTIEITNSKTIGSVKLKKVDADNQDVLLKGAEFELFKKDEDSEWKHYGDYRYITDSKGEINLKLPLGEYYWIERAAPIGYMIGYAKKIEFKVEKVHLDIELAPVKNKIDPRHNAPVEIIKVDSDDKNIMLEGAEFELYYRGLDDEYHLFHAQHHITDSNGKIKFDILPIGSYALKEVKAPDGYELPEGDNMYYFNVEKDKQLVKIEIENNKKQGGGGGGGTTDPKPPIDPDKPSPPIDPDKPTPEPEKPSPEKPEIEESKPEKPEEPEIDKPDPENPDKPGTGEQESENQDKPEKPNSGDSSGNSSGTTTNRPNSNDKTNSSKNDNKTPQTGDNGNLIVWGSVFLIASIVLIALLRKSKKNKK</sequence>
<accession>B6G0U9</accession>
<feature type="domain" description="SpaA-like prealbumin fold" evidence="6">
    <location>
        <begin position="1864"/>
        <end position="1956"/>
    </location>
</feature>
<feature type="compositionally biased region" description="Basic and acidic residues" evidence="4">
    <location>
        <begin position="64"/>
        <end position="106"/>
    </location>
</feature>
<feature type="transmembrane region" description="Helical" evidence="5">
    <location>
        <begin position="2294"/>
        <end position="2312"/>
    </location>
</feature>
<evidence type="ECO:0000313" key="7">
    <source>
        <dbReference type="EMBL" id="EEA84524.1"/>
    </source>
</evidence>
<dbReference type="Gene3D" id="2.60.40.10">
    <property type="entry name" value="Immunoglobulins"/>
    <property type="match status" value="10"/>
</dbReference>
<dbReference type="Pfam" id="PF17802">
    <property type="entry name" value="SpaA"/>
    <property type="match status" value="10"/>
</dbReference>
<evidence type="ECO:0000256" key="1">
    <source>
        <dbReference type="ARBA" id="ARBA00007257"/>
    </source>
</evidence>
<dbReference type="eggNOG" id="COG4932">
    <property type="taxonomic scope" value="Bacteria"/>
</dbReference>
<feature type="domain" description="SpaA-like prealbumin fold" evidence="6">
    <location>
        <begin position="1628"/>
        <end position="1717"/>
    </location>
</feature>
<dbReference type="Proteomes" id="UP000003178">
    <property type="component" value="Unassembled WGS sequence"/>
</dbReference>
<keyword evidence="2" id="KW-0964">Secreted</keyword>
<evidence type="ECO:0000256" key="3">
    <source>
        <dbReference type="ARBA" id="ARBA00022729"/>
    </source>
</evidence>
<dbReference type="PANTHER" id="PTHR36108:SF13">
    <property type="entry name" value="COLOSSIN-B-RELATED"/>
    <property type="match status" value="1"/>
</dbReference>
<dbReference type="HOGENOM" id="CLU_229967_0_0_9"/>
<reference evidence="7 8" key="2">
    <citation type="submission" date="2008-10" db="EMBL/GenBank/DDBJ databases">
        <title>Draft genome sequence of Clostridium hiranonis (DSM 13275).</title>
        <authorList>
            <person name="Sudarsanam P."/>
            <person name="Ley R."/>
            <person name="Guruge J."/>
            <person name="Turnbaugh P.J."/>
            <person name="Mahowald M."/>
            <person name="Liep D."/>
            <person name="Gordon J."/>
        </authorList>
    </citation>
    <scope>NUCLEOTIDE SEQUENCE [LARGE SCALE GENOMIC DNA]</scope>
    <source>
        <strain evidence="7 8">DSM 13275</strain>
    </source>
</reference>
<feature type="domain" description="SpaA-like prealbumin fold" evidence="6">
    <location>
        <begin position="897"/>
        <end position="1007"/>
    </location>
</feature>
<reference evidence="7 8" key="1">
    <citation type="submission" date="2008-09" db="EMBL/GenBank/DDBJ databases">
        <authorList>
            <person name="Fulton L."/>
            <person name="Clifton S."/>
            <person name="Fulton B."/>
            <person name="Xu J."/>
            <person name="Minx P."/>
            <person name="Pepin K.H."/>
            <person name="Johnson M."/>
            <person name="Thiruvilangam P."/>
            <person name="Bhonagiri V."/>
            <person name="Nash W.E."/>
            <person name="Mardis E.R."/>
            <person name="Wilson R.K."/>
        </authorList>
    </citation>
    <scope>NUCLEOTIDE SEQUENCE [LARGE SCALE GENOMIC DNA]</scope>
    <source>
        <strain evidence="7 8">DSM 13275</strain>
    </source>
</reference>
<feature type="domain" description="SpaA-like prealbumin fold" evidence="6">
    <location>
        <begin position="770"/>
        <end position="885"/>
    </location>
</feature>
<evidence type="ECO:0000256" key="4">
    <source>
        <dbReference type="SAM" id="MobiDB-lite"/>
    </source>
</evidence>
<keyword evidence="3" id="KW-0732">Signal</keyword>
<dbReference type="InterPro" id="IPR013783">
    <property type="entry name" value="Ig-like_fold"/>
</dbReference>
<keyword evidence="5" id="KW-1133">Transmembrane helix</keyword>
<dbReference type="PANTHER" id="PTHR36108">
    <property type="entry name" value="COLOSSIN-B-RELATED"/>
    <property type="match status" value="1"/>
</dbReference>
<feature type="domain" description="SpaA-like prealbumin fold" evidence="6">
    <location>
        <begin position="1969"/>
        <end position="2057"/>
    </location>
</feature>